<proteinExistence type="predicted"/>
<protein>
    <submittedName>
        <fullName evidence="2">Uncharacterized protein</fullName>
    </submittedName>
</protein>
<comment type="caution">
    <text evidence="2">The sequence shown here is derived from an EMBL/GenBank/DDBJ whole genome shotgun (WGS) entry which is preliminary data.</text>
</comment>
<reference evidence="2" key="1">
    <citation type="journal article" date="2020" name="Cell">
        <title>Large-Scale Comparative Analyses of Tick Genomes Elucidate Their Genetic Diversity and Vector Capacities.</title>
        <authorList>
            <consortium name="Tick Genome and Microbiome Consortium (TIGMIC)"/>
            <person name="Jia N."/>
            <person name="Wang J."/>
            <person name="Shi W."/>
            <person name="Du L."/>
            <person name="Sun Y."/>
            <person name="Zhan W."/>
            <person name="Jiang J.F."/>
            <person name="Wang Q."/>
            <person name="Zhang B."/>
            <person name="Ji P."/>
            <person name="Bell-Sakyi L."/>
            <person name="Cui X.M."/>
            <person name="Yuan T.T."/>
            <person name="Jiang B.G."/>
            <person name="Yang W.F."/>
            <person name="Lam T.T."/>
            <person name="Chang Q.C."/>
            <person name="Ding S.J."/>
            <person name="Wang X.J."/>
            <person name="Zhu J.G."/>
            <person name="Ruan X.D."/>
            <person name="Zhao L."/>
            <person name="Wei J.T."/>
            <person name="Ye R.Z."/>
            <person name="Que T.C."/>
            <person name="Du C.H."/>
            <person name="Zhou Y.H."/>
            <person name="Cheng J.X."/>
            <person name="Dai P.F."/>
            <person name="Guo W.B."/>
            <person name="Han X.H."/>
            <person name="Huang E.J."/>
            <person name="Li L.F."/>
            <person name="Wei W."/>
            <person name="Gao Y.C."/>
            <person name="Liu J.Z."/>
            <person name="Shao H.Z."/>
            <person name="Wang X."/>
            <person name="Wang C.C."/>
            <person name="Yang T.C."/>
            <person name="Huo Q.B."/>
            <person name="Li W."/>
            <person name="Chen H.Y."/>
            <person name="Chen S.E."/>
            <person name="Zhou L.G."/>
            <person name="Ni X.B."/>
            <person name="Tian J.H."/>
            <person name="Sheng Y."/>
            <person name="Liu T."/>
            <person name="Pan Y.S."/>
            <person name="Xia L.Y."/>
            <person name="Li J."/>
            <person name="Zhao F."/>
            <person name="Cao W.C."/>
        </authorList>
    </citation>
    <scope>NUCLEOTIDE SEQUENCE</scope>
    <source>
        <strain evidence="2">Rmic-2018</strain>
    </source>
</reference>
<organism evidence="2 3">
    <name type="scientific">Rhipicephalus microplus</name>
    <name type="common">Cattle tick</name>
    <name type="synonym">Boophilus microplus</name>
    <dbReference type="NCBI Taxonomy" id="6941"/>
    <lineage>
        <taxon>Eukaryota</taxon>
        <taxon>Metazoa</taxon>
        <taxon>Ecdysozoa</taxon>
        <taxon>Arthropoda</taxon>
        <taxon>Chelicerata</taxon>
        <taxon>Arachnida</taxon>
        <taxon>Acari</taxon>
        <taxon>Parasitiformes</taxon>
        <taxon>Ixodida</taxon>
        <taxon>Ixodoidea</taxon>
        <taxon>Ixodidae</taxon>
        <taxon>Rhipicephalinae</taxon>
        <taxon>Rhipicephalus</taxon>
        <taxon>Boophilus</taxon>
    </lineage>
</organism>
<keyword evidence="3" id="KW-1185">Reference proteome</keyword>
<dbReference type="AlphaFoldDB" id="A0A9J6DDB4"/>
<feature type="region of interest" description="Disordered" evidence="1">
    <location>
        <begin position="1"/>
        <end position="23"/>
    </location>
</feature>
<evidence type="ECO:0000313" key="3">
    <source>
        <dbReference type="Proteomes" id="UP000821866"/>
    </source>
</evidence>
<dbReference type="Proteomes" id="UP000821866">
    <property type="component" value="Chromosome 8"/>
</dbReference>
<dbReference type="EMBL" id="JABSTU010000010">
    <property type="protein sequence ID" value="KAH8020156.1"/>
    <property type="molecule type" value="Genomic_DNA"/>
</dbReference>
<evidence type="ECO:0000313" key="2">
    <source>
        <dbReference type="EMBL" id="KAH8020156.1"/>
    </source>
</evidence>
<accession>A0A9J6DDB4</accession>
<name>A0A9J6DDB4_RHIMP</name>
<reference evidence="2" key="2">
    <citation type="submission" date="2021-09" db="EMBL/GenBank/DDBJ databases">
        <authorList>
            <person name="Jia N."/>
            <person name="Wang J."/>
            <person name="Shi W."/>
            <person name="Du L."/>
            <person name="Sun Y."/>
            <person name="Zhan W."/>
            <person name="Jiang J."/>
            <person name="Wang Q."/>
            <person name="Zhang B."/>
            <person name="Ji P."/>
            <person name="Sakyi L.B."/>
            <person name="Cui X."/>
            <person name="Yuan T."/>
            <person name="Jiang B."/>
            <person name="Yang W."/>
            <person name="Lam T.T.-Y."/>
            <person name="Chang Q."/>
            <person name="Ding S."/>
            <person name="Wang X."/>
            <person name="Zhu J."/>
            <person name="Ruan X."/>
            <person name="Zhao L."/>
            <person name="Wei J."/>
            <person name="Que T."/>
            <person name="Du C."/>
            <person name="Cheng J."/>
            <person name="Dai P."/>
            <person name="Han X."/>
            <person name="Huang E."/>
            <person name="Gao Y."/>
            <person name="Liu J."/>
            <person name="Shao H."/>
            <person name="Ye R."/>
            <person name="Li L."/>
            <person name="Wei W."/>
            <person name="Wang X."/>
            <person name="Wang C."/>
            <person name="Huo Q."/>
            <person name="Li W."/>
            <person name="Guo W."/>
            <person name="Chen H."/>
            <person name="Chen S."/>
            <person name="Zhou L."/>
            <person name="Zhou L."/>
            <person name="Ni X."/>
            <person name="Tian J."/>
            <person name="Zhou Y."/>
            <person name="Sheng Y."/>
            <person name="Liu T."/>
            <person name="Pan Y."/>
            <person name="Xia L."/>
            <person name="Li J."/>
            <person name="Zhao F."/>
            <person name="Cao W."/>
        </authorList>
    </citation>
    <scope>NUCLEOTIDE SEQUENCE</scope>
    <source>
        <strain evidence="2">Rmic-2018</strain>
        <tissue evidence="2">Larvae</tissue>
    </source>
</reference>
<dbReference type="VEuPathDB" id="VectorBase:LOC119175641"/>
<evidence type="ECO:0000256" key="1">
    <source>
        <dbReference type="SAM" id="MobiDB-lite"/>
    </source>
</evidence>
<sequence length="157" mass="17104">MDISPPAGGGNTPNSTPEAVRSSASAMLLPQSPVTLAQLPKMMSQLAGTRGLPKLDDMSPQEVVISSNKQLNSNFRLVAVSKFETLFVFEVGNVVVRWWQQVSADLRHLKCFYVDSGVVVTVFSATSLYPMTASFLQRRPVSEDIDGQPLLSCVMEL</sequence>
<feature type="compositionally biased region" description="Polar residues" evidence="1">
    <location>
        <begin position="12"/>
        <end position="23"/>
    </location>
</feature>
<gene>
    <name evidence="2" type="ORF">HPB51_025037</name>
</gene>